<dbReference type="GO" id="GO:0006508">
    <property type="term" value="P:proteolysis"/>
    <property type="evidence" value="ECO:0007669"/>
    <property type="project" value="UniProtKB-KW"/>
</dbReference>
<comment type="caution">
    <text evidence="4">The sequence shown here is derived from an EMBL/GenBank/DDBJ whole genome shotgun (WGS) entry which is preliminary data.</text>
</comment>
<dbReference type="InterPro" id="IPR001940">
    <property type="entry name" value="Peptidase_S1C"/>
</dbReference>
<evidence type="ECO:0000256" key="1">
    <source>
        <dbReference type="ARBA" id="ARBA00022670"/>
    </source>
</evidence>
<reference evidence="4 5" key="1">
    <citation type="submission" date="2019-11" db="EMBL/GenBank/DDBJ databases">
        <title>Identification of a novel strain.</title>
        <authorList>
            <person name="Xu Q."/>
            <person name="Wang G."/>
        </authorList>
    </citation>
    <scope>NUCLEOTIDE SEQUENCE [LARGE SCALE GENOMIC DNA]</scope>
    <source>
        <strain evidence="5">xq</strain>
    </source>
</reference>
<dbReference type="InterPro" id="IPR001478">
    <property type="entry name" value="PDZ"/>
</dbReference>
<dbReference type="Gene3D" id="2.40.10.120">
    <property type="match status" value="1"/>
</dbReference>
<evidence type="ECO:0000313" key="5">
    <source>
        <dbReference type="Proteomes" id="UP000440694"/>
    </source>
</evidence>
<dbReference type="RefSeq" id="WP_154739687.1">
    <property type="nucleotide sequence ID" value="NZ_WMBQ01000002.1"/>
</dbReference>
<dbReference type="Proteomes" id="UP000440694">
    <property type="component" value="Unassembled WGS sequence"/>
</dbReference>
<dbReference type="Gene3D" id="2.30.42.10">
    <property type="match status" value="1"/>
</dbReference>
<keyword evidence="2" id="KW-0378">Hydrolase</keyword>
<name>A0A6I3KQX1_9HYPH</name>
<evidence type="ECO:0000256" key="2">
    <source>
        <dbReference type="ARBA" id="ARBA00022801"/>
    </source>
</evidence>
<evidence type="ECO:0000259" key="3">
    <source>
        <dbReference type="PROSITE" id="PS50106"/>
    </source>
</evidence>
<protein>
    <submittedName>
        <fullName evidence="4">Trypsin-like serine protease</fullName>
    </submittedName>
</protein>
<dbReference type="GO" id="GO:0004252">
    <property type="term" value="F:serine-type endopeptidase activity"/>
    <property type="evidence" value="ECO:0007669"/>
    <property type="project" value="InterPro"/>
</dbReference>
<gene>
    <name evidence="4" type="ORF">GIW81_12290</name>
</gene>
<dbReference type="AlphaFoldDB" id="A0A6I3KQX1"/>
<dbReference type="EMBL" id="WMBQ01000002">
    <property type="protein sequence ID" value="MTD95111.1"/>
    <property type="molecule type" value="Genomic_DNA"/>
</dbReference>
<dbReference type="InterPro" id="IPR036034">
    <property type="entry name" value="PDZ_sf"/>
</dbReference>
<accession>A0A6I3KQX1</accession>
<dbReference type="Pfam" id="PF13180">
    <property type="entry name" value="PDZ_2"/>
    <property type="match status" value="1"/>
</dbReference>
<dbReference type="Pfam" id="PF13365">
    <property type="entry name" value="Trypsin_2"/>
    <property type="match status" value="1"/>
</dbReference>
<dbReference type="InterPro" id="IPR009003">
    <property type="entry name" value="Peptidase_S1_PA"/>
</dbReference>
<dbReference type="SUPFAM" id="SSF50156">
    <property type="entry name" value="PDZ domain-like"/>
    <property type="match status" value="1"/>
</dbReference>
<dbReference type="PANTHER" id="PTHR43343">
    <property type="entry name" value="PEPTIDASE S12"/>
    <property type="match status" value="1"/>
</dbReference>
<dbReference type="PANTHER" id="PTHR43343:SF3">
    <property type="entry name" value="PROTEASE DO-LIKE 8, CHLOROPLASTIC"/>
    <property type="match status" value="1"/>
</dbReference>
<evidence type="ECO:0000313" key="4">
    <source>
        <dbReference type="EMBL" id="MTD95111.1"/>
    </source>
</evidence>
<dbReference type="SMART" id="SM00228">
    <property type="entry name" value="PDZ"/>
    <property type="match status" value="1"/>
</dbReference>
<dbReference type="PRINTS" id="PR00834">
    <property type="entry name" value="PROTEASES2C"/>
</dbReference>
<dbReference type="SUPFAM" id="SSF50494">
    <property type="entry name" value="Trypsin-like serine proteases"/>
    <property type="match status" value="1"/>
</dbReference>
<sequence length="339" mass="34985">MRNVLGFLGSAQPASGAPPAGATSADLDDELLDSYSRAVVDAVDAVAPAVVHVEVTGVRQGRRSEGTGSGVVVSPDGLILTNNHVIDGAREIAVSLSDGRKFGARALGRDPDTDLAVLRGETGETLPTARLANSKSVRQGQIAIAIGNPLGFQSTVTAGIVSAVGRSLRAQSGRLIGDVIQTDAALNPGNSGGPLVNSAGQIIGINTAVIMGAQGICFSVASNTALHALTQILAHGRVRRARIGIVAEQMPLPPRLAYKAGLSQASAVRVREVQDGSPAALAGLRVGDIVVRLDAEIVTGVDDLFRMLDERRIDKEVAITVVRSSGLSEVAVRPIDREQ</sequence>
<feature type="domain" description="PDZ" evidence="3">
    <location>
        <begin position="261"/>
        <end position="325"/>
    </location>
</feature>
<dbReference type="InterPro" id="IPR051201">
    <property type="entry name" value="Chloro_Bact_Ser_Proteases"/>
</dbReference>
<dbReference type="PROSITE" id="PS50106">
    <property type="entry name" value="PDZ"/>
    <property type="match status" value="1"/>
</dbReference>
<proteinExistence type="predicted"/>
<organism evidence="4 5">
    <name type="scientific">Hyphomicrobium album</name>
    <dbReference type="NCBI Taxonomy" id="2665159"/>
    <lineage>
        <taxon>Bacteria</taxon>
        <taxon>Pseudomonadati</taxon>
        <taxon>Pseudomonadota</taxon>
        <taxon>Alphaproteobacteria</taxon>
        <taxon>Hyphomicrobiales</taxon>
        <taxon>Hyphomicrobiaceae</taxon>
        <taxon>Hyphomicrobium</taxon>
    </lineage>
</organism>
<keyword evidence="5" id="KW-1185">Reference proteome</keyword>
<keyword evidence="1 4" id="KW-0645">Protease</keyword>